<dbReference type="CDD" id="cd06260">
    <property type="entry name" value="DUF820-like"/>
    <property type="match status" value="1"/>
</dbReference>
<dbReference type="SUPFAM" id="SSF52980">
    <property type="entry name" value="Restriction endonuclease-like"/>
    <property type="match status" value="1"/>
</dbReference>
<gene>
    <name evidence="2" type="ORF">BWK73_51955</name>
</gene>
<sequence>MPPLAHQFDYLSVEDYHLAGERESEQKYEYVDGKAYAMAGASANHNRIAGNLYALIWSHQRGKPCEPMTSDMLVKTTAKRFRYPDLMVVCDDDPSQDTYVRESPILIVEVLSGSTHRKDKTEKRAEYLALPSLLEYVLIEQDIAEVVVQRRSEAWRSSYYYPGSTVTLESIGLTVAVESIYERVDNADMRVFWAESTAQT</sequence>
<protein>
    <recommendedName>
        <fullName evidence="1">Putative restriction endonuclease domain-containing protein</fullName>
    </recommendedName>
</protein>
<reference evidence="2 3" key="1">
    <citation type="submission" date="2017-01" db="EMBL/GenBank/DDBJ databases">
        <title>Novel large sulfur bacteria in the metagenomes of groundwater-fed chemosynthetic microbial mats in the Lake Huron basin.</title>
        <authorList>
            <person name="Sharrar A.M."/>
            <person name="Flood B.E."/>
            <person name="Bailey J.V."/>
            <person name="Jones D.S."/>
            <person name="Biddanda B."/>
            <person name="Ruberg S.A."/>
            <person name="Marcus D.N."/>
            <person name="Dick G.J."/>
        </authorList>
    </citation>
    <scope>NUCLEOTIDE SEQUENCE [LARGE SCALE GENOMIC DNA]</scope>
    <source>
        <strain evidence="2">A8</strain>
    </source>
</reference>
<feature type="domain" description="Putative restriction endonuclease" evidence="1">
    <location>
        <begin position="14"/>
        <end position="174"/>
    </location>
</feature>
<comment type="caution">
    <text evidence="2">The sequence shown here is derived from an EMBL/GenBank/DDBJ whole genome shotgun (WGS) entry which is preliminary data.</text>
</comment>
<organism evidence="2 3">
    <name type="scientific">Thiothrix lacustris</name>
    <dbReference type="NCBI Taxonomy" id="525917"/>
    <lineage>
        <taxon>Bacteria</taxon>
        <taxon>Pseudomonadati</taxon>
        <taxon>Pseudomonadota</taxon>
        <taxon>Gammaproteobacteria</taxon>
        <taxon>Thiotrichales</taxon>
        <taxon>Thiotrichaceae</taxon>
        <taxon>Thiothrix</taxon>
    </lineage>
</organism>
<evidence type="ECO:0000313" key="2">
    <source>
        <dbReference type="EMBL" id="OQW98701.1"/>
    </source>
</evidence>
<dbReference type="InterPro" id="IPR008538">
    <property type="entry name" value="Uma2"/>
</dbReference>
<evidence type="ECO:0000259" key="1">
    <source>
        <dbReference type="Pfam" id="PF05685"/>
    </source>
</evidence>
<dbReference type="PANTHER" id="PTHR36558">
    <property type="entry name" value="GLR1098 PROTEIN"/>
    <property type="match status" value="1"/>
</dbReference>
<dbReference type="InterPro" id="IPR011335">
    <property type="entry name" value="Restrct_endonuc-II-like"/>
</dbReference>
<dbReference type="InterPro" id="IPR012296">
    <property type="entry name" value="Nuclease_put_TT1808"/>
</dbReference>
<dbReference type="STRING" id="1123401.GCA_000621325_03235"/>
<dbReference type="PANTHER" id="PTHR36558:SF1">
    <property type="entry name" value="RESTRICTION ENDONUCLEASE DOMAIN-CONTAINING PROTEIN-RELATED"/>
    <property type="match status" value="1"/>
</dbReference>
<dbReference type="eggNOG" id="COG4636">
    <property type="taxonomic scope" value="Bacteria"/>
</dbReference>
<name>A0A1Y1Q7Q6_9GAMM</name>
<dbReference type="Gene3D" id="3.90.1570.10">
    <property type="entry name" value="tt1808, chain A"/>
    <property type="match status" value="1"/>
</dbReference>
<accession>A0A1Y1Q7Q6</accession>
<evidence type="ECO:0000313" key="3">
    <source>
        <dbReference type="Proteomes" id="UP000192491"/>
    </source>
</evidence>
<dbReference type="Proteomes" id="UP000192491">
    <property type="component" value="Unassembled WGS sequence"/>
</dbReference>
<dbReference type="Pfam" id="PF05685">
    <property type="entry name" value="Uma2"/>
    <property type="match status" value="1"/>
</dbReference>
<proteinExistence type="predicted"/>
<dbReference type="AlphaFoldDB" id="A0A1Y1Q7Q6"/>
<dbReference type="EMBL" id="MTEJ01000739">
    <property type="protein sequence ID" value="OQW98701.1"/>
    <property type="molecule type" value="Genomic_DNA"/>
</dbReference>